<dbReference type="STRING" id="118168.MC7420_2761"/>
<sequence length="355" mass="39002">MSIIFRELLKKVGSGSHTHKDLTREEAANATEMILNEDATPAQIGAFLIAHRIKRPTSEELAGMLDAYDQLGCTVPRLSGDPIVTVMGTPYDGRSRTAPVTLLTALMLAASGVPVIQHGGDCMATKYGIPLVEIWQGLGIDFTRLSLTQVHQSLETTRFGFIYTPNHFPATQSLVNYRDQIGKRPPFATIELIWLPYAGNVHLVAGFVHPPTEEFMQGTLALRGVNNYTLVKGLEGSCDLPRERTAIISTHKPGDSEPYQRLKLHPRDYGFEGKEVPLESKEQLLAQIKDVLAGKSSELQKSVIWNGGFYLWRCGVCPALEDGLSKAESLLTTGALQQQLTEIESTVSYSNRHSG</sequence>
<dbReference type="SUPFAM" id="SSF52418">
    <property type="entry name" value="Nucleoside phosphorylase/phosphoribosyltransferase catalytic domain"/>
    <property type="match status" value="1"/>
</dbReference>
<proteinExistence type="predicted"/>
<keyword evidence="1" id="KW-0328">Glycosyltransferase</keyword>
<organism evidence="6 7">
    <name type="scientific">Coleofasciculus chthonoplastes PCC 7420</name>
    <dbReference type="NCBI Taxonomy" id="118168"/>
    <lineage>
        <taxon>Bacteria</taxon>
        <taxon>Bacillati</taxon>
        <taxon>Cyanobacteriota</taxon>
        <taxon>Cyanophyceae</taxon>
        <taxon>Coleofasciculales</taxon>
        <taxon>Coleofasciculaceae</taxon>
        <taxon>Coleofasciculus</taxon>
    </lineage>
</organism>
<keyword evidence="3" id="KW-0028">Amino-acid biosynthesis</keyword>
<dbReference type="Gene3D" id="3.40.1030.10">
    <property type="entry name" value="Nucleoside phosphorylase/phosphoribosyltransferase catalytic domain"/>
    <property type="match status" value="1"/>
</dbReference>
<evidence type="ECO:0000259" key="4">
    <source>
        <dbReference type="Pfam" id="PF00591"/>
    </source>
</evidence>
<keyword evidence="7" id="KW-1185">Reference proteome</keyword>
<dbReference type="InterPro" id="IPR000312">
    <property type="entry name" value="Glycosyl_Trfase_fam3"/>
</dbReference>
<dbReference type="AlphaFoldDB" id="B4W3K3"/>
<feature type="domain" description="Glycosyl transferase family 3 N-terminal" evidence="5">
    <location>
        <begin position="6"/>
        <end position="69"/>
    </location>
</feature>
<dbReference type="Pfam" id="PF02885">
    <property type="entry name" value="Glycos_trans_3N"/>
    <property type="match status" value="1"/>
</dbReference>
<evidence type="ECO:0000313" key="7">
    <source>
        <dbReference type="Proteomes" id="UP000003835"/>
    </source>
</evidence>
<dbReference type="PANTHER" id="PTHR43285:SF3">
    <property type="entry name" value="SLL1634 PROTEIN"/>
    <property type="match status" value="1"/>
</dbReference>
<dbReference type="InterPro" id="IPR005940">
    <property type="entry name" value="Anthranilate_Pribosyl_Tfrase"/>
</dbReference>
<evidence type="ECO:0000256" key="1">
    <source>
        <dbReference type="ARBA" id="ARBA00022676"/>
    </source>
</evidence>
<dbReference type="HOGENOM" id="CLU_034315_0_0_3"/>
<accession>B4W3K3</accession>
<dbReference type="Gene3D" id="1.20.970.10">
    <property type="entry name" value="Transferase, Pyrimidine Nucleoside Phosphorylase, Chain C"/>
    <property type="match status" value="1"/>
</dbReference>
<dbReference type="eggNOG" id="COG0547">
    <property type="taxonomic scope" value="Bacteria"/>
</dbReference>
<evidence type="ECO:0000313" key="6">
    <source>
        <dbReference type="EMBL" id="EDX71200.1"/>
    </source>
</evidence>
<dbReference type="SUPFAM" id="SSF47648">
    <property type="entry name" value="Nucleoside phosphorylase/phosphoribosyltransferase N-terminal domain"/>
    <property type="match status" value="1"/>
</dbReference>
<protein>
    <submittedName>
        <fullName evidence="6">Glycosyl transferase family, helical bundle domain protein</fullName>
    </submittedName>
</protein>
<dbReference type="PANTHER" id="PTHR43285">
    <property type="entry name" value="ANTHRANILATE PHOSPHORIBOSYLTRANSFERASE"/>
    <property type="match status" value="1"/>
</dbReference>
<evidence type="ECO:0000256" key="2">
    <source>
        <dbReference type="ARBA" id="ARBA00022679"/>
    </source>
</evidence>
<dbReference type="OrthoDB" id="9926at2"/>
<evidence type="ECO:0000259" key="5">
    <source>
        <dbReference type="Pfam" id="PF02885"/>
    </source>
</evidence>
<dbReference type="GO" id="GO:0005829">
    <property type="term" value="C:cytosol"/>
    <property type="evidence" value="ECO:0007669"/>
    <property type="project" value="TreeGrafter"/>
</dbReference>
<evidence type="ECO:0000256" key="3">
    <source>
        <dbReference type="ARBA" id="ARBA00023141"/>
    </source>
</evidence>
<dbReference type="Pfam" id="PF00591">
    <property type="entry name" value="Glycos_transf_3"/>
    <property type="match status" value="1"/>
</dbReference>
<dbReference type="GO" id="GO:0004048">
    <property type="term" value="F:anthranilate phosphoribosyltransferase activity"/>
    <property type="evidence" value="ECO:0007669"/>
    <property type="project" value="InterPro"/>
</dbReference>
<dbReference type="FunFam" id="3.40.1030.10:FF:000010">
    <property type="entry name" value="Anthranilate phosphoribosyltransferase"/>
    <property type="match status" value="1"/>
</dbReference>
<dbReference type="EMBL" id="DS989875">
    <property type="protein sequence ID" value="EDX71200.1"/>
    <property type="molecule type" value="Genomic_DNA"/>
</dbReference>
<reference evidence="6 7" key="1">
    <citation type="submission" date="2008-07" db="EMBL/GenBank/DDBJ databases">
        <authorList>
            <person name="Tandeau de Marsac N."/>
            <person name="Ferriera S."/>
            <person name="Johnson J."/>
            <person name="Kravitz S."/>
            <person name="Beeson K."/>
            <person name="Sutton G."/>
            <person name="Rogers Y.-H."/>
            <person name="Friedman R."/>
            <person name="Frazier M."/>
            <person name="Venter J.C."/>
        </authorList>
    </citation>
    <scope>NUCLEOTIDE SEQUENCE [LARGE SCALE GENOMIC DNA]</scope>
    <source>
        <strain evidence="6 7">PCC 7420</strain>
    </source>
</reference>
<dbReference type="RefSeq" id="WP_006105929.1">
    <property type="nucleotide sequence ID" value="NZ_DS989875.1"/>
</dbReference>
<dbReference type="InterPro" id="IPR036320">
    <property type="entry name" value="Glycosyl_Trfase_fam3_N_dom_sf"/>
</dbReference>
<dbReference type="NCBIfam" id="NF005635">
    <property type="entry name" value="PRK07394.1"/>
    <property type="match status" value="1"/>
</dbReference>
<dbReference type="InterPro" id="IPR035902">
    <property type="entry name" value="Nuc_phospho_transferase"/>
</dbReference>
<name>B4W3K3_9CYAN</name>
<dbReference type="Proteomes" id="UP000003835">
    <property type="component" value="Unassembled WGS sequence"/>
</dbReference>
<feature type="domain" description="Glycosyl transferase family 3" evidence="4">
    <location>
        <begin position="82"/>
        <end position="335"/>
    </location>
</feature>
<dbReference type="InterPro" id="IPR017459">
    <property type="entry name" value="Glycosyl_Trfase_fam3_N_dom"/>
</dbReference>
<keyword evidence="2 6" id="KW-0808">Transferase</keyword>
<gene>
    <name evidence="6" type="ORF">MC7420_2761</name>
</gene>
<dbReference type="GO" id="GO:0000162">
    <property type="term" value="P:L-tryptophan biosynthetic process"/>
    <property type="evidence" value="ECO:0007669"/>
    <property type="project" value="InterPro"/>
</dbReference>
<keyword evidence="3" id="KW-0057">Aromatic amino acid biosynthesis</keyword>